<evidence type="ECO:0000256" key="1">
    <source>
        <dbReference type="SAM" id="MobiDB-lite"/>
    </source>
</evidence>
<proteinExistence type="predicted"/>
<dbReference type="WBParaSite" id="EN70_7628">
    <property type="protein sequence ID" value="EN70_7628"/>
    <property type="gene ID" value="EN70_7628"/>
</dbReference>
<feature type="region of interest" description="Disordered" evidence="1">
    <location>
        <begin position="75"/>
        <end position="134"/>
    </location>
</feature>
<keyword evidence="2" id="KW-1185">Reference proteome</keyword>
<feature type="compositionally biased region" description="Polar residues" evidence="1">
    <location>
        <begin position="123"/>
        <end position="133"/>
    </location>
</feature>
<evidence type="ECO:0000313" key="3">
    <source>
        <dbReference type="WBParaSite" id="EN70_7628"/>
    </source>
</evidence>
<feature type="compositionally biased region" description="Polar residues" evidence="1">
    <location>
        <begin position="75"/>
        <end position="91"/>
    </location>
</feature>
<organism evidence="2 3">
    <name type="scientific">Loa loa</name>
    <name type="common">Eye worm</name>
    <name type="synonym">Filaria loa</name>
    <dbReference type="NCBI Taxonomy" id="7209"/>
    <lineage>
        <taxon>Eukaryota</taxon>
        <taxon>Metazoa</taxon>
        <taxon>Ecdysozoa</taxon>
        <taxon>Nematoda</taxon>
        <taxon>Chromadorea</taxon>
        <taxon>Rhabditida</taxon>
        <taxon>Spirurina</taxon>
        <taxon>Spiruromorpha</taxon>
        <taxon>Filarioidea</taxon>
        <taxon>Onchocercidae</taxon>
        <taxon>Loa</taxon>
    </lineage>
</organism>
<sequence>MRRYITMERHIYSENRDANFGYQRAELKLNALSTDAQVVNDGQWNYSSSSSCRIYGDANQSIKSLCTMEMPCKNSSQSRQTRYILSRSTSKLTEKEAKNDSMNAEEPIALRTRGASKTKKPPSLQTLVSSSQKSDIEIKVTLK</sequence>
<reference evidence="2" key="1">
    <citation type="submission" date="2012-04" db="EMBL/GenBank/DDBJ databases">
        <title>The Genome Sequence of Loa loa.</title>
        <authorList>
            <consortium name="The Broad Institute Genome Sequencing Platform"/>
            <consortium name="Broad Institute Genome Sequencing Center for Infectious Disease"/>
            <person name="Nutman T.B."/>
            <person name="Fink D.L."/>
            <person name="Russ C."/>
            <person name="Young S."/>
            <person name="Zeng Q."/>
            <person name="Gargeya S."/>
            <person name="Alvarado L."/>
            <person name="Berlin A."/>
            <person name="Chapman S.B."/>
            <person name="Chen Z."/>
            <person name="Freedman E."/>
            <person name="Gellesch M."/>
            <person name="Goldberg J."/>
            <person name="Griggs A."/>
            <person name="Gujja S."/>
            <person name="Heilman E.R."/>
            <person name="Heiman D."/>
            <person name="Howarth C."/>
            <person name="Mehta T."/>
            <person name="Neiman D."/>
            <person name="Pearson M."/>
            <person name="Roberts A."/>
            <person name="Saif S."/>
            <person name="Shea T."/>
            <person name="Shenoy N."/>
            <person name="Sisk P."/>
            <person name="Stolte C."/>
            <person name="Sykes S."/>
            <person name="White J."/>
            <person name="Yandava C."/>
            <person name="Haas B."/>
            <person name="Henn M.R."/>
            <person name="Nusbaum C."/>
            <person name="Birren B."/>
        </authorList>
    </citation>
    <scope>NUCLEOTIDE SEQUENCE [LARGE SCALE GENOMIC DNA]</scope>
</reference>
<dbReference type="Proteomes" id="UP000095285">
    <property type="component" value="Unassembled WGS sequence"/>
</dbReference>
<protein>
    <submittedName>
        <fullName evidence="3">Uncharacterized protein</fullName>
    </submittedName>
</protein>
<evidence type="ECO:0000313" key="2">
    <source>
        <dbReference type="Proteomes" id="UP000095285"/>
    </source>
</evidence>
<accession>A0A1I7VYB0</accession>
<name>A0A1I7VYB0_LOALO</name>
<dbReference type="AlphaFoldDB" id="A0A1I7VYB0"/>
<reference evidence="3" key="2">
    <citation type="submission" date="2016-11" db="UniProtKB">
        <authorList>
            <consortium name="WormBaseParasite"/>
        </authorList>
    </citation>
    <scope>IDENTIFICATION</scope>
</reference>